<keyword evidence="12 13" id="KW-0539">Nucleus</keyword>
<dbReference type="PROSITE" id="PS00036">
    <property type="entry name" value="BZIP_BASIC"/>
    <property type="match status" value="1"/>
</dbReference>
<evidence type="ECO:0000256" key="11">
    <source>
        <dbReference type="ARBA" id="ARBA00023204"/>
    </source>
</evidence>
<protein>
    <recommendedName>
        <fullName evidence="13">Crossover junction endonuclease MUS81</fullName>
        <ecNumber evidence="13">3.1.22.-</ecNumber>
    </recommendedName>
</protein>
<evidence type="ECO:0000256" key="2">
    <source>
        <dbReference type="ARBA" id="ARBA00004123"/>
    </source>
</evidence>
<dbReference type="InterPro" id="IPR036388">
    <property type="entry name" value="WH-like_DNA-bd_sf"/>
</dbReference>
<feature type="coiled-coil region" evidence="14">
    <location>
        <begin position="668"/>
        <end position="732"/>
    </location>
</feature>
<keyword evidence="5 13" id="KW-0479">Metal-binding</keyword>
<dbReference type="PRINTS" id="PR00042">
    <property type="entry name" value="LEUZIPPRFOS"/>
</dbReference>
<dbReference type="PANTHER" id="PTHR13451">
    <property type="entry name" value="CLASS II CROSSOVER JUNCTION ENDONUCLEASE MUS81"/>
    <property type="match status" value="1"/>
</dbReference>
<dbReference type="CDD" id="cd14721">
    <property type="entry name" value="bZIP_Fos"/>
    <property type="match status" value="1"/>
</dbReference>
<dbReference type="EMBL" id="JAATIS010000220">
    <property type="protein sequence ID" value="KAG2468910.1"/>
    <property type="molecule type" value="Genomic_DNA"/>
</dbReference>
<keyword evidence="7 13" id="KW-0227">DNA damage</keyword>
<proteinExistence type="inferred from homology"/>
<dbReference type="GO" id="GO:0046872">
    <property type="term" value="F:metal ion binding"/>
    <property type="evidence" value="ECO:0007669"/>
    <property type="project" value="UniProtKB-UniRule"/>
</dbReference>
<keyword evidence="4 13" id="KW-0540">Nuclease</keyword>
<dbReference type="GO" id="GO:0048257">
    <property type="term" value="F:3'-flap endonuclease activity"/>
    <property type="evidence" value="ECO:0007669"/>
    <property type="project" value="TreeGrafter"/>
</dbReference>
<accession>A0A8X7XKG3</accession>
<dbReference type="GO" id="GO:0006357">
    <property type="term" value="P:regulation of transcription by RNA polymerase II"/>
    <property type="evidence" value="ECO:0007669"/>
    <property type="project" value="InterPro"/>
</dbReference>
<dbReference type="GO" id="GO:0000727">
    <property type="term" value="P:double-strand break repair via break-induced replication"/>
    <property type="evidence" value="ECO:0007669"/>
    <property type="project" value="UniProtKB-UniRule"/>
</dbReference>
<dbReference type="InterPro" id="IPR047417">
    <property type="entry name" value="WHD_MUS81"/>
</dbReference>
<keyword evidence="14" id="KW-0175">Coiled coil</keyword>
<dbReference type="InterPro" id="IPR006166">
    <property type="entry name" value="ERCC4_domain"/>
</dbReference>
<dbReference type="GO" id="GO:0005634">
    <property type="term" value="C:nucleus"/>
    <property type="evidence" value="ECO:0007669"/>
    <property type="project" value="UniProtKB-SubCell"/>
</dbReference>
<dbReference type="FunFam" id="1.20.5.170:FF:000006">
    <property type="entry name" value="fos-related antigen 2 isoform X1"/>
    <property type="match status" value="1"/>
</dbReference>
<feature type="region of interest" description="Disordered" evidence="15">
    <location>
        <begin position="740"/>
        <end position="815"/>
    </location>
</feature>
<dbReference type="Pfam" id="PF02732">
    <property type="entry name" value="ERCC4"/>
    <property type="match status" value="1"/>
</dbReference>
<dbReference type="InterPro" id="IPR033309">
    <property type="entry name" value="Mus81"/>
</dbReference>
<comment type="cofactor">
    <cofactor evidence="1 13">
        <name>Mg(2+)</name>
        <dbReference type="ChEBI" id="CHEBI:18420"/>
    </cofactor>
</comment>
<evidence type="ECO:0000256" key="14">
    <source>
        <dbReference type="SAM" id="Coils"/>
    </source>
</evidence>
<feature type="region of interest" description="Disordered" evidence="15">
    <location>
        <begin position="832"/>
        <end position="878"/>
    </location>
</feature>
<comment type="caution">
    <text evidence="17">The sequence shown here is derived from an EMBL/GenBank/DDBJ whole genome shotgun (WGS) entry which is preliminary data.</text>
</comment>
<dbReference type="InterPro" id="IPR047416">
    <property type="entry name" value="XPF_nuclease_Mus81"/>
</dbReference>
<dbReference type="InterPro" id="IPR011335">
    <property type="entry name" value="Restrct_endonuc-II-like"/>
</dbReference>
<dbReference type="Gene3D" id="1.20.5.170">
    <property type="match status" value="1"/>
</dbReference>
<evidence type="ECO:0000256" key="6">
    <source>
        <dbReference type="ARBA" id="ARBA00022759"/>
    </source>
</evidence>
<dbReference type="InterPro" id="IPR042530">
    <property type="entry name" value="EME1/EME2_C"/>
</dbReference>
<dbReference type="GO" id="GO:0003700">
    <property type="term" value="F:DNA-binding transcription factor activity"/>
    <property type="evidence" value="ECO:0007669"/>
    <property type="project" value="InterPro"/>
</dbReference>
<keyword evidence="11 13" id="KW-0234">DNA repair</keyword>
<evidence type="ECO:0000256" key="9">
    <source>
        <dbReference type="ARBA" id="ARBA00022842"/>
    </source>
</evidence>
<keyword evidence="18" id="KW-1185">Reference proteome</keyword>
<dbReference type="GO" id="GO:0006308">
    <property type="term" value="P:DNA catabolic process"/>
    <property type="evidence" value="ECO:0007669"/>
    <property type="project" value="UniProtKB-UniRule"/>
</dbReference>
<sequence length="878" mass="97569">MQLPLAAIRASNQAVEDSISHGALRVVGESPSAMEAATKHPGGGTGLPMVDPPEHKQQGCPCQAWDLAVLHKPNILCAILFIAYGNIVDSLVLLCLSIVYYVPSVLGTGITERLPSCTFFAGQDAPIHTVSVDNLTVGQEKCKKTKNPAMATAPTDEALVMLSSNSPEEDGPSPSKKKVLCKSRKGRPYVPQKRSGGYAVLLALYQDFQKVGSKGFLTKAELQREAQPLCDKSFTVPELGTRYTAWSSVSTLIQKDFVLKTNNPARYSLTKNGLELARKLLMNEENTSNVKILESSQKNGSEQMETVDLAEEEETDEMNIMSRALKGEGTEYGQSSDLRETSNLCTTQDGIPALQTLNVPHVHVPEFTLKPGCFDIILCVDFIETTGGSSARKQELVTELKRNGVNFDVRKLHVGDFLWVAREKVNFVPGQLRAPQPRELVLDYIVERKRMDDLCGSIIDGRFREQKFRLKRCGLKKPIYLVEDCGSAQHLSLPESTLQQAIVNTQVVDNFFIKQTKDVRESAAYLTIMTRYLQSLYMNKTLMSCFKEELKYEQIFPPSSQSCIFMTFMEFNEGAMKNKAQTVKEVFARQLMQISGISGDKAVAILNNYSTPSRLLEAYKECATEQAQEKLLSGIKYGKLQSVVLRCHPLHSCTRVPIRVVRRVLTPEEEERRRVRRERNKLAAAKCRNRRRELTETLQKETEKLEGDKAVLQKEIANLEKEKEKLELILEAHRPICKILDSDSDSDSDLPSLGLIKQEPPDYMEPGPSTSTGQRAFSDRARTQPRERPHPEIKVPSPMASLGFQEPESLHTPTFVTTPSLTPFTTSLVFTYPSAPLDSSASPSHTSKEACATAHRRSSSSGGDQSSDSLNSPTLLAL</sequence>
<comment type="function">
    <text evidence="13">Interacts with EME1 to form a DNA structure-specific endonuclease with substrate preference for branched DNA structures with a 5'-end at the branch nick. Typical substrates include 3'-flap structures, D-loops, replication forks and nicked Holliday junctions. May be required in mitosis for the processing of stalled or collapsed replication fork intermediates. May be required in meiosis for the repair of meiosis-specific double strand breaks subsequent to single-end invasion (SEI).</text>
</comment>
<dbReference type="InterPro" id="IPR004827">
    <property type="entry name" value="bZIP"/>
</dbReference>
<dbReference type="GO" id="GO:0008821">
    <property type="term" value="F:crossover junction DNA endonuclease activity"/>
    <property type="evidence" value="ECO:0007669"/>
    <property type="project" value="UniProtKB-UniRule"/>
</dbReference>
<dbReference type="SMART" id="SM00891">
    <property type="entry name" value="ERCC4"/>
    <property type="match status" value="1"/>
</dbReference>
<evidence type="ECO:0000256" key="10">
    <source>
        <dbReference type="ARBA" id="ARBA00023172"/>
    </source>
</evidence>
<evidence type="ECO:0000256" key="12">
    <source>
        <dbReference type="ARBA" id="ARBA00023242"/>
    </source>
</evidence>
<dbReference type="Gene3D" id="1.10.150.670">
    <property type="entry name" value="Crossover junction endonuclease EME1, DNA-binding domain"/>
    <property type="match status" value="1"/>
</dbReference>
<dbReference type="Gene3D" id="1.10.10.10">
    <property type="entry name" value="Winged helix-like DNA-binding domain superfamily/Winged helix DNA-binding domain"/>
    <property type="match status" value="1"/>
</dbReference>
<evidence type="ECO:0000256" key="15">
    <source>
        <dbReference type="SAM" id="MobiDB-lite"/>
    </source>
</evidence>
<gene>
    <name evidence="17" type="primary">Mus81</name>
    <name evidence="17" type="ORF">GTO96_0004508</name>
</gene>
<evidence type="ECO:0000313" key="17">
    <source>
        <dbReference type="EMBL" id="KAG2468910.1"/>
    </source>
</evidence>
<evidence type="ECO:0000313" key="18">
    <source>
        <dbReference type="Proteomes" id="UP000886611"/>
    </source>
</evidence>
<evidence type="ECO:0000256" key="1">
    <source>
        <dbReference type="ARBA" id="ARBA00001946"/>
    </source>
</evidence>
<feature type="compositionally biased region" description="Low complexity" evidence="15">
    <location>
        <begin position="832"/>
        <end position="844"/>
    </location>
</feature>
<dbReference type="GO" id="GO:0003690">
    <property type="term" value="F:double-stranded DNA binding"/>
    <property type="evidence" value="ECO:0007669"/>
    <property type="project" value="UniProtKB-ARBA"/>
</dbReference>
<dbReference type="FunFam" id="3.40.50.10130:FF:000003">
    <property type="entry name" value="Crossover junction endonuclease MUS81"/>
    <property type="match status" value="1"/>
</dbReference>
<evidence type="ECO:0000256" key="5">
    <source>
        <dbReference type="ARBA" id="ARBA00022723"/>
    </source>
</evidence>
<dbReference type="Pfam" id="PF00170">
    <property type="entry name" value="bZIP_1"/>
    <property type="match status" value="1"/>
</dbReference>
<dbReference type="Gene3D" id="3.40.50.10130">
    <property type="match status" value="1"/>
</dbReference>
<dbReference type="SUPFAM" id="SSF57959">
    <property type="entry name" value="Leucine zipper domain"/>
    <property type="match status" value="1"/>
</dbReference>
<comment type="subcellular location">
    <subcellularLocation>
        <location evidence="2 13">Nucleus</location>
    </subcellularLocation>
</comment>
<feature type="compositionally biased region" description="Basic residues" evidence="15">
    <location>
        <begin position="175"/>
        <end position="187"/>
    </location>
</feature>
<evidence type="ECO:0000256" key="13">
    <source>
        <dbReference type="RuleBase" id="RU369042"/>
    </source>
</evidence>
<dbReference type="CDD" id="cd20074">
    <property type="entry name" value="XPF_nuclease_Mus81"/>
    <property type="match status" value="1"/>
</dbReference>
<evidence type="ECO:0000256" key="3">
    <source>
        <dbReference type="ARBA" id="ARBA00010015"/>
    </source>
</evidence>
<reference evidence="17 18" key="1">
    <citation type="journal article" date="2021" name="Cell">
        <title>Tracing the genetic footprints of vertebrate landing in non-teleost ray-finned fishes.</title>
        <authorList>
            <person name="Bi X."/>
            <person name="Wang K."/>
            <person name="Yang L."/>
            <person name="Pan H."/>
            <person name="Jiang H."/>
            <person name="Wei Q."/>
            <person name="Fang M."/>
            <person name="Yu H."/>
            <person name="Zhu C."/>
            <person name="Cai Y."/>
            <person name="He Y."/>
            <person name="Gan X."/>
            <person name="Zeng H."/>
            <person name="Yu D."/>
            <person name="Zhu Y."/>
            <person name="Jiang H."/>
            <person name="Qiu Q."/>
            <person name="Yang H."/>
            <person name="Zhang Y.E."/>
            <person name="Wang W."/>
            <person name="Zhu M."/>
            <person name="He S."/>
            <person name="Zhang G."/>
        </authorList>
    </citation>
    <scope>NUCLEOTIDE SEQUENCE [LARGE SCALE GENOMIC DNA]</scope>
    <source>
        <strain evidence="17">Bchr_013</strain>
    </source>
</reference>
<dbReference type="SMART" id="SM00338">
    <property type="entry name" value="BRLZ"/>
    <property type="match status" value="1"/>
</dbReference>
<comment type="similarity">
    <text evidence="3 13">Belongs to the XPF family.</text>
</comment>
<feature type="compositionally biased region" description="Basic and acidic residues" evidence="15">
    <location>
        <begin position="777"/>
        <end position="793"/>
    </location>
</feature>
<keyword evidence="8 13" id="KW-0378">Hydrolase</keyword>
<name>A0A8X7XKG3_POLSE</name>
<keyword evidence="10 13" id="KW-0233">DNA recombination</keyword>
<feature type="compositionally biased region" description="Low complexity" evidence="15">
    <location>
        <begin position="859"/>
        <end position="869"/>
    </location>
</feature>
<dbReference type="GO" id="GO:0031573">
    <property type="term" value="P:mitotic intra-S DNA damage checkpoint signaling"/>
    <property type="evidence" value="ECO:0007669"/>
    <property type="project" value="TreeGrafter"/>
</dbReference>
<keyword evidence="6 13" id="KW-0255">Endonuclease</keyword>
<dbReference type="InterPro" id="IPR000837">
    <property type="entry name" value="AP-1"/>
</dbReference>
<keyword evidence="9 13" id="KW-0460">Magnesium</keyword>
<evidence type="ECO:0000256" key="8">
    <source>
        <dbReference type="ARBA" id="ARBA00022801"/>
    </source>
</evidence>
<dbReference type="Pfam" id="PF21136">
    <property type="entry name" value="WHD_MUS81"/>
    <property type="match status" value="1"/>
</dbReference>
<dbReference type="InterPro" id="IPR046347">
    <property type="entry name" value="bZIP_sf"/>
</dbReference>
<comment type="subunit">
    <text evidence="13">Interacts with EME1.</text>
</comment>
<feature type="non-terminal residue" evidence="17">
    <location>
        <position position="1"/>
    </location>
</feature>
<feature type="non-terminal residue" evidence="17">
    <location>
        <position position="878"/>
    </location>
</feature>
<dbReference type="FunFam" id="1.10.10.10:FF:000307">
    <property type="entry name" value="Crossover junction endonuclease MUS81"/>
    <property type="match status" value="1"/>
</dbReference>
<evidence type="ECO:0000256" key="4">
    <source>
        <dbReference type="ARBA" id="ARBA00022722"/>
    </source>
</evidence>
<dbReference type="EC" id="3.1.22.-" evidence="13"/>
<dbReference type="AlphaFoldDB" id="A0A8X7XKG3"/>
<dbReference type="SUPFAM" id="SSF52980">
    <property type="entry name" value="Restriction endonuclease-like"/>
    <property type="match status" value="1"/>
</dbReference>
<feature type="domain" description="BZIP" evidence="16">
    <location>
        <begin position="670"/>
        <end position="733"/>
    </location>
</feature>
<feature type="region of interest" description="Disordered" evidence="15">
    <location>
        <begin position="163"/>
        <end position="188"/>
    </location>
</feature>
<dbReference type="GO" id="GO:0000712">
    <property type="term" value="P:resolution of meiotic recombination intermediates"/>
    <property type="evidence" value="ECO:0007669"/>
    <property type="project" value="TreeGrafter"/>
</dbReference>
<evidence type="ECO:0000256" key="7">
    <source>
        <dbReference type="ARBA" id="ARBA00022763"/>
    </source>
</evidence>
<dbReference type="CDD" id="cd21036">
    <property type="entry name" value="WH_MUS81"/>
    <property type="match status" value="1"/>
</dbReference>
<organism evidence="17 18">
    <name type="scientific">Polypterus senegalus</name>
    <name type="common">Senegal bichir</name>
    <dbReference type="NCBI Taxonomy" id="55291"/>
    <lineage>
        <taxon>Eukaryota</taxon>
        <taxon>Metazoa</taxon>
        <taxon>Chordata</taxon>
        <taxon>Craniata</taxon>
        <taxon>Vertebrata</taxon>
        <taxon>Euteleostomi</taxon>
        <taxon>Actinopterygii</taxon>
        <taxon>Polypteriformes</taxon>
        <taxon>Polypteridae</taxon>
        <taxon>Polypterus</taxon>
    </lineage>
</organism>
<dbReference type="Proteomes" id="UP000886611">
    <property type="component" value="Unassembled WGS sequence"/>
</dbReference>
<dbReference type="PANTHER" id="PTHR13451:SF0">
    <property type="entry name" value="CROSSOVER JUNCTION ENDONUCLEASE MUS81"/>
    <property type="match status" value="1"/>
</dbReference>
<dbReference type="PROSITE" id="PS50217">
    <property type="entry name" value="BZIP"/>
    <property type="match status" value="1"/>
</dbReference>
<dbReference type="Pfam" id="PF21292">
    <property type="entry name" value="EME1-MUS81_C"/>
    <property type="match status" value="1"/>
</dbReference>
<evidence type="ECO:0000259" key="16">
    <source>
        <dbReference type="PROSITE" id="PS50217"/>
    </source>
</evidence>
<dbReference type="GO" id="GO:0048476">
    <property type="term" value="C:Holliday junction resolvase complex"/>
    <property type="evidence" value="ECO:0007669"/>
    <property type="project" value="UniProtKB-UniRule"/>
</dbReference>